<dbReference type="PATRIC" id="fig|579748.3.peg.1254"/>
<dbReference type="OrthoDB" id="9808254at2"/>
<dbReference type="PANTHER" id="PTHR36057:SF1">
    <property type="entry name" value="LIPOPROTEIN LIPID ATTACHMENT SITE-LIKE PROTEIN, PUTATIVE (DUF1223)-RELATED"/>
    <property type="match status" value="1"/>
</dbReference>
<proteinExistence type="predicted"/>
<dbReference type="EMBL" id="JXXV01000012">
    <property type="protein sequence ID" value="KJY83899.1"/>
    <property type="molecule type" value="Genomic_DNA"/>
</dbReference>
<gene>
    <name evidence="1" type="ORF">TW81_06115</name>
</gene>
<keyword evidence="2" id="KW-1185">Reference proteome</keyword>
<dbReference type="RefSeq" id="WP_045954822.1">
    <property type="nucleotide sequence ID" value="NZ_JXXV01000012.1"/>
</dbReference>
<protein>
    <recommendedName>
        <fullName evidence="3">DUF1223 domain-containing protein</fullName>
    </recommendedName>
</protein>
<organism evidence="1 2">
    <name type="scientific">Vibrio galatheae</name>
    <dbReference type="NCBI Taxonomy" id="579748"/>
    <lineage>
        <taxon>Bacteria</taxon>
        <taxon>Pseudomonadati</taxon>
        <taxon>Pseudomonadota</taxon>
        <taxon>Gammaproteobacteria</taxon>
        <taxon>Vibrionales</taxon>
        <taxon>Vibrionaceae</taxon>
        <taxon>Vibrio</taxon>
    </lineage>
</organism>
<dbReference type="InterPro" id="IPR036249">
    <property type="entry name" value="Thioredoxin-like_sf"/>
</dbReference>
<evidence type="ECO:0000313" key="1">
    <source>
        <dbReference type="EMBL" id="KJY83899.1"/>
    </source>
</evidence>
<dbReference type="PANTHER" id="PTHR36057">
    <property type="match status" value="1"/>
</dbReference>
<comment type="caution">
    <text evidence="1">The sequence shown here is derived from an EMBL/GenBank/DDBJ whole genome shotgun (WGS) entry which is preliminary data.</text>
</comment>
<dbReference type="SUPFAM" id="SSF52833">
    <property type="entry name" value="Thioredoxin-like"/>
    <property type="match status" value="1"/>
</dbReference>
<dbReference type="Proteomes" id="UP000033673">
    <property type="component" value="Unassembled WGS sequence"/>
</dbReference>
<sequence>MTALIALSVVSTLTSGQIWTNEGQPAQVVELFTSEGCSSCPPADAFISKFEHNDRLWQEIIPIVYHVDYWDYLGWEDKFAKAEFSQLQRLYHAYDVLGSVYTPGFVVDGKEWRGFFNWVNKALPSNQQPLASRLTLVRNGNSFELKYDSDQPLDATIIFLSNNQTTQIQAGENRGKTLEHDFIAVERSQSRSSKGHWMFAYQGRLNDIDAVAAWITPVGRFERVQTVAGKIE</sequence>
<dbReference type="InterPro" id="IPR010634">
    <property type="entry name" value="DUF1223"/>
</dbReference>
<dbReference type="Pfam" id="PF06764">
    <property type="entry name" value="DUF1223"/>
    <property type="match status" value="1"/>
</dbReference>
<accession>A0A0F4NLZ0</accession>
<name>A0A0F4NLZ0_9VIBR</name>
<dbReference type="AlphaFoldDB" id="A0A0F4NLZ0"/>
<evidence type="ECO:0000313" key="2">
    <source>
        <dbReference type="Proteomes" id="UP000033673"/>
    </source>
</evidence>
<reference evidence="1 2" key="1">
    <citation type="journal article" date="2015" name="BMC Genomics">
        <title>Genome mining reveals unlocked bioactive potential of marine Gram-negative bacteria.</title>
        <authorList>
            <person name="Machado H."/>
            <person name="Sonnenschein E.C."/>
            <person name="Melchiorsen J."/>
            <person name="Gram L."/>
        </authorList>
    </citation>
    <scope>NUCLEOTIDE SEQUENCE [LARGE SCALE GENOMIC DNA]</scope>
    <source>
        <strain evidence="1 2">S2757</strain>
    </source>
</reference>
<evidence type="ECO:0008006" key="3">
    <source>
        <dbReference type="Google" id="ProtNLM"/>
    </source>
</evidence>